<evidence type="ECO:0000313" key="2">
    <source>
        <dbReference type="Proteomes" id="UP001064489"/>
    </source>
</evidence>
<keyword evidence="2" id="KW-1185">Reference proteome</keyword>
<dbReference type="EMBL" id="JAJSOW010000002">
    <property type="protein sequence ID" value="KAI9198632.1"/>
    <property type="molecule type" value="Genomic_DNA"/>
</dbReference>
<organism evidence="1 2">
    <name type="scientific">Acer negundo</name>
    <name type="common">Box elder</name>
    <dbReference type="NCBI Taxonomy" id="4023"/>
    <lineage>
        <taxon>Eukaryota</taxon>
        <taxon>Viridiplantae</taxon>
        <taxon>Streptophyta</taxon>
        <taxon>Embryophyta</taxon>
        <taxon>Tracheophyta</taxon>
        <taxon>Spermatophyta</taxon>
        <taxon>Magnoliopsida</taxon>
        <taxon>eudicotyledons</taxon>
        <taxon>Gunneridae</taxon>
        <taxon>Pentapetalae</taxon>
        <taxon>rosids</taxon>
        <taxon>malvids</taxon>
        <taxon>Sapindales</taxon>
        <taxon>Sapindaceae</taxon>
        <taxon>Hippocastanoideae</taxon>
        <taxon>Acereae</taxon>
        <taxon>Acer</taxon>
    </lineage>
</organism>
<gene>
    <name evidence="1" type="ORF">LWI28_019417</name>
</gene>
<sequence length="110" mass="12278">MRLRRLAEEGIGYRIANDLDYWVYKESRGFMDKIDQLETHVQSKHVKSDNNGSSDEVPDEVIVGNSEDEVPDNDIVEVGVVKVGVVKVGVLPEIDSQEVHSIVLSVELEA</sequence>
<evidence type="ECO:0000313" key="1">
    <source>
        <dbReference type="EMBL" id="KAI9198632.1"/>
    </source>
</evidence>
<accession>A0AAD5P4N2</accession>
<reference evidence="1 2" key="1">
    <citation type="journal article" date="2022" name="Plant J.">
        <title>Strategies of tolerance reflected in two North American maple genomes.</title>
        <authorList>
            <person name="McEvoy S.L."/>
            <person name="Sezen U.U."/>
            <person name="Trouern-Trend A."/>
            <person name="McMahon S.M."/>
            <person name="Schaberg P.G."/>
            <person name="Yang J."/>
            <person name="Wegrzyn J.L."/>
            <person name="Swenson N.G."/>
        </authorList>
    </citation>
    <scope>NUCLEOTIDE SEQUENCE [LARGE SCALE GENOMIC DNA]</scope>
    <source>
        <strain evidence="1">91603</strain>
    </source>
</reference>
<proteinExistence type="predicted"/>
<name>A0AAD5P4N2_ACENE</name>
<comment type="caution">
    <text evidence="1">The sequence shown here is derived from an EMBL/GenBank/DDBJ whole genome shotgun (WGS) entry which is preliminary data.</text>
</comment>
<protein>
    <submittedName>
        <fullName evidence="1">Uncharacterized protein</fullName>
    </submittedName>
</protein>
<dbReference type="AlphaFoldDB" id="A0AAD5P4N2"/>
<dbReference type="Proteomes" id="UP001064489">
    <property type="component" value="Chromosome 13"/>
</dbReference>